<feature type="region of interest" description="Disordered" evidence="1">
    <location>
        <begin position="708"/>
        <end position="790"/>
    </location>
</feature>
<feature type="region of interest" description="Disordered" evidence="1">
    <location>
        <begin position="32"/>
        <end position="54"/>
    </location>
</feature>
<feature type="compositionally biased region" description="Low complexity" evidence="1">
    <location>
        <begin position="32"/>
        <end position="47"/>
    </location>
</feature>
<dbReference type="GO" id="GO:0004672">
    <property type="term" value="F:protein kinase activity"/>
    <property type="evidence" value="ECO:0007669"/>
    <property type="project" value="InterPro"/>
</dbReference>
<dbReference type="Pfam" id="PF07714">
    <property type="entry name" value="PK_Tyr_Ser-Thr"/>
    <property type="match status" value="1"/>
</dbReference>
<dbReference type="PROSITE" id="PS00108">
    <property type="entry name" value="PROTEIN_KINASE_ST"/>
    <property type="match status" value="1"/>
</dbReference>
<feature type="region of interest" description="Disordered" evidence="1">
    <location>
        <begin position="1099"/>
        <end position="1122"/>
    </location>
</feature>
<sequence>MMMTPKTRYPSTIMAIIGAQSLVTGSNNGGATVVSSTNSSSSHATTVPANSSSDCDSTTILSNNNNCSNNGNITKSSSSLQVEEAVVVDSTSGPNGPSSLMMSTVSLSSASPASVDLQKPHAVVSGLAPPVNSPAKGTPVASSSPNFAHFNADFLSCFAPLGRFWPHNLFNWASQKGIHSDSDTENYEIPIDSIDVQWEENFIGGGNQSSVFRGKFRGQWIALKKLNRTSEVDIKRLCSLEHANVIKTLGICTKEHFPCIVMEYCEQGSLFEYLRRNPHISKSMFINCCSQIAEGMCYLHSLKIVHRDLKSPNILIDNNNTVKICDFGSLYSWDQRLNSQTHNPQGMASVVMSVCGTSQWMSPEMLTNKPCNERVDVWSYGVVVWELLTGEVPYDKLPPTAVWFLVGSGNLQLHVPKTAPGSLSFLLTLCWAKNPRNRPSFKTILKDLLSNVKAELCELQEEGWGYRRVQWKRDNAEKMAKLHNSGMDFIGEQQREQELVKKRMHELRHAQEIRQMYEEKLQRVNKMHTKMCRFTELMNERKRDNERVADTMRERMAYDAHWHATLHEWHAELDDLLQMLRTETACDSQTSAKIQNNEELQHILLRAEAAKTASMLTHGQHPVEQQQQMGSLGASRHHQLGEPYQQQQQHHGRRHTGIAQKVVQRQQPLPAVVADSRTAAAAAVDQRRKLNVAGKVRKLQRVPISSPIVAGSAASSSSSSSTAGCSTDDDEEEAVPASTAAAARPAPHKFMSGDSQTKTTGKRSSTAQQQQQNGVRRRSKEGSQMSSCPSDCSLVAKTSSIILSNSSSRYSADFEAPTKPMSRDDSAISSTTVPFSQSDRSLQSLSLATTNNNCPSSTNAMACLNCQYGIQPQQINHFFARNSVARASGLSADSGVCQEEESLESNGNWLLHPGGTKTCCLAPNTCQCMTSNRNSSSPSSNRTTSNTNNNNRWTTADGDVRPNQREAARFRRRRPSAHSTFQSQPAMFARNSSLRKPSTRCAEGRTARSRLEQQGALDHDLERLESVAGQMFITTSSSSSATLVGKNEPILEHRDLVRLRRESNDNNRSGQQQQQQQQQQQLVLSSFGHHPQHWFSTPELYQQQQQQQQSQNGDDGPEVGDEHNMARTLASVDDENMAMDFADEGEEEEEEEEESELKLKQRDNNNIGGGLSFKLCPINEMSDSQVTEKAMAAEKAMATAMLESLSSTMVSSLERSLELSAEHSDGLSDKEAKLKEVRTTFKLTHRRTSSNPTYLSRVLPLTQQLSTSSSSGTGGGSSKNGAAATDKTTESEEKEGDDGNNKEVYI</sequence>
<feature type="compositionally biased region" description="Low complexity" evidence="1">
    <location>
        <begin position="930"/>
        <end position="955"/>
    </location>
</feature>
<dbReference type="Gene3D" id="1.10.510.10">
    <property type="entry name" value="Transferase(Phosphotransferase) domain 1"/>
    <property type="match status" value="1"/>
</dbReference>
<feature type="compositionally biased region" description="Basic and acidic residues" evidence="1">
    <location>
        <begin position="958"/>
        <end position="969"/>
    </location>
</feature>
<feature type="domain" description="Protein kinase" evidence="2">
    <location>
        <begin position="197"/>
        <end position="450"/>
    </location>
</feature>
<feature type="compositionally biased region" description="Low complexity" evidence="1">
    <location>
        <begin position="708"/>
        <end position="726"/>
    </location>
</feature>
<evidence type="ECO:0000313" key="4">
    <source>
        <dbReference type="WBParaSite" id="Gr19_v10_g11720.t1"/>
    </source>
</evidence>
<dbReference type="SUPFAM" id="SSF56112">
    <property type="entry name" value="Protein kinase-like (PK-like)"/>
    <property type="match status" value="1"/>
</dbReference>
<keyword evidence="3" id="KW-1185">Reference proteome</keyword>
<dbReference type="Gene3D" id="3.30.200.20">
    <property type="entry name" value="Phosphorylase Kinase, domain 1"/>
    <property type="match status" value="1"/>
</dbReference>
<accession>A0A914GW32</accession>
<dbReference type="InterPro" id="IPR008271">
    <property type="entry name" value="Ser/Thr_kinase_AS"/>
</dbReference>
<dbReference type="SMART" id="SM00220">
    <property type="entry name" value="S_TKc"/>
    <property type="match status" value="1"/>
</dbReference>
<dbReference type="InterPro" id="IPR001245">
    <property type="entry name" value="Ser-Thr/Tyr_kinase_cat_dom"/>
</dbReference>
<dbReference type="GO" id="GO:0006950">
    <property type="term" value="P:response to stress"/>
    <property type="evidence" value="ECO:0007669"/>
    <property type="project" value="UniProtKB-ARBA"/>
</dbReference>
<evidence type="ECO:0000256" key="1">
    <source>
        <dbReference type="SAM" id="MobiDB-lite"/>
    </source>
</evidence>
<dbReference type="PROSITE" id="PS50011">
    <property type="entry name" value="PROTEIN_KINASE_DOM"/>
    <property type="match status" value="1"/>
</dbReference>
<reference evidence="4" key="1">
    <citation type="submission" date="2022-11" db="UniProtKB">
        <authorList>
            <consortium name="WormBaseParasite"/>
        </authorList>
    </citation>
    <scope>IDENTIFICATION</scope>
</reference>
<feature type="compositionally biased region" description="Polar residues" evidence="1">
    <location>
        <begin position="977"/>
        <end position="996"/>
    </location>
</feature>
<feature type="region of interest" description="Disordered" evidence="1">
    <location>
        <begin position="1142"/>
        <end position="1170"/>
    </location>
</feature>
<dbReference type="PANTHER" id="PTHR23257">
    <property type="entry name" value="SERINE-THREONINE PROTEIN KINASE"/>
    <property type="match status" value="1"/>
</dbReference>
<dbReference type="PANTHER" id="PTHR23257:SF981">
    <property type="entry name" value="MITOGEN-ACTIVATED PROTEIN KINASE KINASE KINASE"/>
    <property type="match status" value="1"/>
</dbReference>
<dbReference type="PRINTS" id="PR00109">
    <property type="entry name" value="TYRKINASE"/>
</dbReference>
<feature type="compositionally biased region" description="Low complexity" evidence="1">
    <location>
        <begin position="1071"/>
        <end position="1081"/>
    </location>
</feature>
<feature type="compositionally biased region" description="Basic and acidic residues" evidence="1">
    <location>
        <begin position="1287"/>
        <end position="1306"/>
    </location>
</feature>
<dbReference type="GO" id="GO:0007165">
    <property type="term" value="P:signal transduction"/>
    <property type="evidence" value="ECO:0007669"/>
    <property type="project" value="TreeGrafter"/>
</dbReference>
<feature type="compositionally biased region" description="Low complexity" evidence="1">
    <location>
        <begin position="1102"/>
        <end position="1111"/>
    </location>
</feature>
<proteinExistence type="predicted"/>
<feature type="region of interest" description="Disordered" evidence="1">
    <location>
        <begin position="930"/>
        <end position="1008"/>
    </location>
</feature>
<dbReference type="Proteomes" id="UP000887572">
    <property type="component" value="Unplaced"/>
</dbReference>
<dbReference type="InterPro" id="IPR050167">
    <property type="entry name" value="Ser_Thr_protein_kinase"/>
</dbReference>
<protein>
    <submittedName>
        <fullName evidence="4">Protein kinase domain-containing protein</fullName>
    </submittedName>
</protein>
<dbReference type="WBParaSite" id="Gr19_v10_g11720.t1">
    <property type="protein sequence ID" value="Gr19_v10_g11720.t1"/>
    <property type="gene ID" value="Gr19_v10_g11720"/>
</dbReference>
<dbReference type="InterPro" id="IPR000719">
    <property type="entry name" value="Prot_kinase_dom"/>
</dbReference>
<feature type="compositionally biased region" description="Polar residues" evidence="1">
    <location>
        <begin position="753"/>
        <end position="774"/>
    </location>
</feature>
<feature type="region of interest" description="Disordered" evidence="1">
    <location>
        <begin position="1244"/>
        <end position="1306"/>
    </location>
</feature>
<organism evidence="3 4">
    <name type="scientific">Globodera rostochiensis</name>
    <name type="common">Golden nematode worm</name>
    <name type="synonym">Heterodera rostochiensis</name>
    <dbReference type="NCBI Taxonomy" id="31243"/>
    <lineage>
        <taxon>Eukaryota</taxon>
        <taxon>Metazoa</taxon>
        <taxon>Ecdysozoa</taxon>
        <taxon>Nematoda</taxon>
        <taxon>Chromadorea</taxon>
        <taxon>Rhabditida</taxon>
        <taxon>Tylenchina</taxon>
        <taxon>Tylenchomorpha</taxon>
        <taxon>Tylenchoidea</taxon>
        <taxon>Heteroderidae</taxon>
        <taxon>Heteroderinae</taxon>
        <taxon>Globodera</taxon>
    </lineage>
</organism>
<dbReference type="GO" id="GO:0005524">
    <property type="term" value="F:ATP binding"/>
    <property type="evidence" value="ECO:0007669"/>
    <property type="project" value="InterPro"/>
</dbReference>
<feature type="region of interest" description="Disordered" evidence="1">
    <location>
        <begin position="1063"/>
        <end position="1083"/>
    </location>
</feature>
<dbReference type="InterPro" id="IPR011009">
    <property type="entry name" value="Kinase-like_dom_sf"/>
</dbReference>
<name>A0A914GW32_GLORO</name>
<feature type="region of interest" description="Disordered" evidence="1">
    <location>
        <begin position="809"/>
        <end position="835"/>
    </location>
</feature>
<evidence type="ECO:0000259" key="2">
    <source>
        <dbReference type="PROSITE" id="PS50011"/>
    </source>
</evidence>
<evidence type="ECO:0000313" key="3">
    <source>
        <dbReference type="Proteomes" id="UP000887572"/>
    </source>
</evidence>
<feature type="compositionally biased region" description="Acidic residues" evidence="1">
    <location>
        <begin position="1142"/>
        <end position="1155"/>
    </location>
</feature>
<dbReference type="GO" id="GO:0005737">
    <property type="term" value="C:cytoplasm"/>
    <property type="evidence" value="ECO:0007669"/>
    <property type="project" value="TreeGrafter"/>
</dbReference>
<feature type="compositionally biased region" description="Low complexity" evidence="1">
    <location>
        <begin position="735"/>
        <end position="745"/>
    </location>
</feature>